<keyword evidence="2" id="KW-0732">Signal</keyword>
<sequence>MLKFIAFFLFFIFTSIQSKAATGCVPNANKTRIYTKRDGGPSSTIYKSSPFSTANSGCLYVGSSPCTITGVGAGTLGDTTLVACPIDDYIWLLMISFGGLGYFALRKKPMIFHYSSSGL</sequence>
<dbReference type="Proteomes" id="UP000309488">
    <property type="component" value="Unassembled WGS sequence"/>
</dbReference>
<accession>A0A4U1CIB3</accession>
<name>A0A4U1CIB3_9SPHI</name>
<evidence type="ECO:0000256" key="2">
    <source>
        <dbReference type="SAM" id="SignalP"/>
    </source>
</evidence>
<gene>
    <name evidence="3" type="ORF">FA048_18535</name>
</gene>
<dbReference type="AlphaFoldDB" id="A0A4U1CIB3"/>
<evidence type="ECO:0008006" key="5">
    <source>
        <dbReference type="Google" id="ProtNLM"/>
    </source>
</evidence>
<comment type="caution">
    <text evidence="3">The sequence shown here is derived from an EMBL/GenBank/DDBJ whole genome shotgun (WGS) entry which is preliminary data.</text>
</comment>
<dbReference type="RefSeq" id="WP_136843916.1">
    <property type="nucleotide sequence ID" value="NZ_SWBR01000005.1"/>
</dbReference>
<reference evidence="3 4" key="1">
    <citation type="submission" date="2019-04" db="EMBL/GenBank/DDBJ databases">
        <title>Pedobacter sp. RP-3-22 sp. nov., isolated from Arctic soil.</title>
        <authorList>
            <person name="Dahal R.H."/>
            <person name="Kim D.-U."/>
        </authorList>
    </citation>
    <scope>NUCLEOTIDE SEQUENCE [LARGE SCALE GENOMIC DNA]</scope>
    <source>
        <strain evidence="3 4">RP-3-22</strain>
    </source>
</reference>
<proteinExistence type="predicted"/>
<evidence type="ECO:0000313" key="4">
    <source>
        <dbReference type="Proteomes" id="UP000309488"/>
    </source>
</evidence>
<feature type="transmembrane region" description="Helical" evidence="1">
    <location>
        <begin position="89"/>
        <end position="105"/>
    </location>
</feature>
<keyword evidence="1" id="KW-1133">Transmembrane helix</keyword>
<dbReference type="OrthoDB" id="766081at2"/>
<evidence type="ECO:0000313" key="3">
    <source>
        <dbReference type="EMBL" id="TKC05710.1"/>
    </source>
</evidence>
<protein>
    <recommendedName>
        <fullName evidence="5">IPTL-CTERM protein sorting domain-containing protein</fullName>
    </recommendedName>
</protein>
<evidence type="ECO:0000256" key="1">
    <source>
        <dbReference type="SAM" id="Phobius"/>
    </source>
</evidence>
<feature type="chain" id="PRO_5020713190" description="IPTL-CTERM protein sorting domain-containing protein" evidence="2">
    <location>
        <begin position="21"/>
        <end position="119"/>
    </location>
</feature>
<dbReference type="EMBL" id="SWBR01000005">
    <property type="protein sequence ID" value="TKC05710.1"/>
    <property type="molecule type" value="Genomic_DNA"/>
</dbReference>
<feature type="signal peptide" evidence="2">
    <location>
        <begin position="1"/>
        <end position="20"/>
    </location>
</feature>
<keyword evidence="1" id="KW-0472">Membrane</keyword>
<keyword evidence="1" id="KW-0812">Transmembrane</keyword>
<organism evidence="3 4">
    <name type="scientific">Pedobacter polaris</name>
    <dbReference type="NCBI Taxonomy" id="2571273"/>
    <lineage>
        <taxon>Bacteria</taxon>
        <taxon>Pseudomonadati</taxon>
        <taxon>Bacteroidota</taxon>
        <taxon>Sphingobacteriia</taxon>
        <taxon>Sphingobacteriales</taxon>
        <taxon>Sphingobacteriaceae</taxon>
        <taxon>Pedobacter</taxon>
    </lineage>
</organism>
<keyword evidence="4" id="KW-1185">Reference proteome</keyword>